<dbReference type="GO" id="GO:0046872">
    <property type="term" value="F:metal ion binding"/>
    <property type="evidence" value="ECO:0007669"/>
    <property type="project" value="UniProtKB-KW"/>
</dbReference>
<feature type="binding site" evidence="4">
    <location>
        <position position="103"/>
    </location>
    <ligand>
        <name>a divalent metal cation</name>
        <dbReference type="ChEBI" id="CHEBI:60240"/>
        <label>1</label>
    </ligand>
</feature>
<evidence type="ECO:0000256" key="2">
    <source>
        <dbReference type="ARBA" id="ARBA00022723"/>
    </source>
</evidence>
<dbReference type="AlphaFoldDB" id="U3A2T0"/>
<dbReference type="GO" id="GO:0016788">
    <property type="term" value="F:hydrolase activity, acting on ester bonds"/>
    <property type="evidence" value="ECO:0007669"/>
    <property type="project" value="InterPro"/>
</dbReference>
<dbReference type="SUPFAM" id="SSF51556">
    <property type="entry name" value="Metallo-dependent hydrolases"/>
    <property type="match status" value="1"/>
</dbReference>
<dbReference type="Proteomes" id="UP000016570">
    <property type="component" value="Unassembled WGS sequence"/>
</dbReference>
<evidence type="ECO:0000313" key="6">
    <source>
        <dbReference type="Proteomes" id="UP000016570"/>
    </source>
</evidence>
<dbReference type="PIRSF" id="PIRSF005902">
    <property type="entry name" value="DNase_TatD"/>
    <property type="match status" value="1"/>
</dbReference>
<keyword evidence="3" id="KW-0378">Hydrolase</keyword>
<dbReference type="Gene3D" id="3.20.20.140">
    <property type="entry name" value="Metal-dependent hydrolases"/>
    <property type="match status" value="1"/>
</dbReference>
<evidence type="ECO:0000313" key="5">
    <source>
        <dbReference type="EMBL" id="GAD67990.1"/>
    </source>
</evidence>
<dbReference type="GO" id="GO:0005829">
    <property type="term" value="C:cytosol"/>
    <property type="evidence" value="ECO:0007669"/>
    <property type="project" value="TreeGrafter"/>
</dbReference>
<evidence type="ECO:0000256" key="3">
    <source>
        <dbReference type="ARBA" id="ARBA00022801"/>
    </source>
</evidence>
<dbReference type="PANTHER" id="PTHR46124">
    <property type="entry name" value="D-AMINOACYL-TRNA DEACYLASE"/>
    <property type="match status" value="1"/>
</dbReference>
<protein>
    <submittedName>
        <fullName evidence="5">Putative deoxyribonuclease</fullName>
    </submittedName>
</protein>
<dbReference type="Pfam" id="PF01026">
    <property type="entry name" value="TatD_DNase"/>
    <property type="match status" value="1"/>
</dbReference>
<organism evidence="5 6">
    <name type="scientific">Vibrio proteolyticus NBRC 13287</name>
    <dbReference type="NCBI Taxonomy" id="1219065"/>
    <lineage>
        <taxon>Bacteria</taxon>
        <taxon>Pseudomonadati</taxon>
        <taxon>Pseudomonadota</taxon>
        <taxon>Gammaproteobacteria</taxon>
        <taxon>Vibrionales</taxon>
        <taxon>Vibrionaceae</taxon>
        <taxon>Vibrio</taxon>
    </lineage>
</organism>
<sequence length="265" mass="29781">MTSVNPDFSPLFDTHCHFDFDVFADDFPAQLSAARRHGVTRLLLPAIGPDNWQRLLTLSSEHRELFIALGCHPYFLHRYQLSDLDRLASLLTRRSQQCVAVGECGLDFAIDVEVSLQEQFLLAQIALAEQHRLPLVLHCRKAHNRLLQLLKQTRFSYGGVLHGFAGSYQQAMQFVELGFKIGVGGTITYSRAKKTRNAIAQLPLEALVLETDSPDMPLMGYQGEPNHPKRLAQILEALVVLRQEDKQTVASSVWKISNLAFGICE</sequence>
<feature type="binding site" evidence="4">
    <location>
        <position position="15"/>
    </location>
    <ligand>
        <name>a divalent metal cation</name>
        <dbReference type="ChEBI" id="CHEBI:60240"/>
        <label>1</label>
    </ligand>
</feature>
<evidence type="ECO:0000256" key="4">
    <source>
        <dbReference type="PIRSR" id="PIRSR005902-1"/>
    </source>
</evidence>
<dbReference type="PANTHER" id="PTHR46124:SF3">
    <property type="entry name" value="HYDROLASE"/>
    <property type="match status" value="1"/>
</dbReference>
<keyword evidence="6" id="KW-1185">Reference proteome</keyword>
<keyword evidence="2 4" id="KW-0479">Metal-binding</keyword>
<feature type="binding site" evidence="4">
    <location>
        <position position="138"/>
    </location>
    <ligand>
        <name>a divalent metal cation</name>
        <dbReference type="ChEBI" id="CHEBI:60240"/>
        <label>2</label>
    </ligand>
</feature>
<feature type="binding site" evidence="4">
    <location>
        <position position="162"/>
    </location>
    <ligand>
        <name>a divalent metal cation</name>
        <dbReference type="ChEBI" id="CHEBI:60240"/>
        <label>2</label>
    </ligand>
</feature>
<dbReference type="InterPro" id="IPR001130">
    <property type="entry name" value="TatD-like"/>
</dbReference>
<name>U3A2T0_VIBPR</name>
<comment type="caution">
    <text evidence="5">The sequence shown here is derived from an EMBL/GenBank/DDBJ whole genome shotgun (WGS) entry which is preliminary data.</text>
</comment>
<dbReference type="eggNOG" id="COG0084">
    <property type="taxonomic scope" value="Bacteria"/>
</dbReference>
<accession>U3A2T0</accession>
<gene>
    <name evidence="5" type="ORF">VPR01S_10_01860</name>
</gene>
<dbReference type="InterPro" id="IPR018228">
    <property type="entry name" value="DNase_TatD-rel_CS"/>
</dbReference>
<dbReference type="EMBL" id="BATJ01000010">
    <property type="protein sequence ID" value="GAD67990.1"/>
    <property type="molecule type" value="Genomic_DNA"/>
</dbReference>
<dbReference type="PROSITE" id="PS01091">
    <property type="entry name" value="TATD_3"/>
    <property type="match status" value="1"/>
</dbReference>
<feature type="binding site" evidence="4">
    <location>
        <position position="212"/>
    </location>
    <ligand>
        <name>a divalent metal cation</name>
        <dbReference type="ChEBI" id="CHEBI:60240"/>
        <label>1</label>
    </ligand>
</feature>
<reference evidence="5 6" key="1">
    <citation type="submission" date="2013-09" db="EMBL/GenBank/DDBJ databases">
        <title>Whole genome shotgun sequence of Vibrio proteolyticus NBRC 13287.</title>
        <authorList>
            <person name="Isaki S."/>
            <person name="Hosoyama A."/>
            <person name="Numata M."/>
            <person name="Hashimoto M."/>
            <person name="Hosoyama Y."/>
            <person name="Tsuchikane K."/>
            <person name="Noguchi M."/>
            <person name="Hirakata S."/>
            <person name="Ichikawa N."/>
            <person name="Ohji S."/>
            <person name="Yamazoe A."/>
            <person name="Fujita N."/>
        </authorList>
    </citation>
    <scope>NUCLEOTIDE SEQUENCE [LARGE SCALE GENOMIC DNA]</scope>
    <source>
        <strain evidence="5 6">NBRC 13287</strain>
    </source>
</reference>
<comment type="similarity">
    <text evidence="1">Belongs to the metallo-dependent hydrolases superfamily. TatD-type hydrolase family.</text>
</comment>
<proteinExistence type="inferred from homology"/>
<dbReference type="InterPro" id="IPR032466">
    <property type="entry name" value="Metal_Hydrolase"/>
</dbReference>
<evidence type="ECO:0000256" key="1">
    <source>
        <dbReference type="ARBA" id="ARBA00009275"/>
    </source>
</evidence>
<dbReference type="FunFam" id="3.20.20.140:FF:000005">
    <property type="entry name" value="TatD family hydrolase"/>
    <property type="match status" value="1"/>
</dbReference>
<dbReference type="RefSeq" id="WP_021705961.1">
    <property type="nucleotide sequence ID" value="NZ_BATJ01000010.1"/>
</dbReference>
<dbReference type="CDD" id="cd01310">
    <property type="entry name" value="TatD_DNAse"/>
    <property type="match status" value="1"/>
</dbReference>
<feature type="binding site" evidence="4">
    <location>
        <position position="17"/>
    </location>
    <ligand>
        <name>a divalent metal cation</name>
        <dbReference type="ChEBI" id="CHEBI:60240"/>
        <label>1</label>
    </ligand>
</feature>
<dbReference type="STRING" id="1219065.VPR01S_10_01860"/>
<dbReference type="PROSITE" id="PS01137">
    <property type="entry name" value="TATD_1"/>
    <property type="match status" value="1"/>
</dbReference>